<feature type="chain" id="PRO_5002255953" description="Solute-binding protein family 5 domain-containing protein" evidence="4">
    <location>
        <begin position="25"/>
        <end position="505"/>
    </location>
</feature>
<dbReference type="GO" id="GO:1904680">
    <property type="term" value="F:peptide transmembrane transporter activity"/>
    <property type="evidence" value="ECO:0007669"/>
    <property type="project" value="TreeGrafter"/>
</dbReference>
<proteinExistence type="inferred from homology"/>
<dbReference type="PIRSF" id="PIRSF002741">
    <property type="entry name" value="MppA"/>
    <property type="match status" value="1"/>
</dbReference>
<dbReference type="GO" id="GO:0030288">
    <property type="term" value="C:outer membrane-bounded periplasmic space"/>
    <property type="evidence" value="ECO:0007669"/>
    <property type="project" value="UniProtKB-ARBA"/>
</dbReference>
<dbReference type="SUPFAM" id="SSF53850">
    <property type="entry name" value="Periplasmic binding protein-like II"/>
    <property type="match status" value="1"/>
</dbReference>
<name>A0A0D2JC08_9BACT</name>
<dbReference type="GO" id="GO:0043190">
    <property type="term" value="C:ATP-binding cassette (ABC) transporter complex"/>
    <property type="evidence" value="ECO:0007669"/>
    <property type="project" value="InterPro"/>
</dbReference>
<dbReference type="Gene3D" id="3.10.105.10">
    <property type="entry name" value="Dipeptide-binding Protein, Domain 3"/>
    <property type="match status" value="1"/>
</dbReference>
<evidence type="ECO:0000313" key="7">
    <source>
        <dbReference type="Proteomes" id="UP000032233"/>
    </source>
</evidence>
<comment type="caution">
    <text evidence="6">The sequence shown here is derived from an EMBL/GenBank/DDBJ whole genome shotgun (WGS) entry which is preliminary data.</text>
</comment>
<dbReference type="PANTHER" id="PTHR30290">
    <property type="entry name" value="PERIPLASMIC BINDING COMPONENT OF ABC TRANSPORTER"/>
    <property type="match status" value="1"/>
</dbReference>
<organism evidence="6 7">
    <name type="scientific">Dethiosulfatarculus sandiegensis</name>
    <dbReference type="NCBI Taxonomy" id="1429043"/>
    <lineage>
        <taxon>Bacteria</taxon>
        <taxon>Pseudomonadati</taxon>
        <taxon>Thermodesulfobacteriota</taxon>
        <taxon>Desulfarculia</taxon>
        <taxon>Desulfarculales</taxon>
        <taxon>Desulfarculaceae</taxon>
        <taxon>Dethiosulfatarculus</taxon>
    </lineage>
</organism>
<dbReference type="Proteomes" id="UP000032233">
    <property type="component" value="Unassembled WGS sequence"/>
</dbReference>
<dbReference type="PANTHER" id="PTHR30290:SF9">
    <property type="entry name" value="OLIGOPEPTIDE-BINDING PROTEIN APPA"/>
    <property type="match status" value="1"/>
</dbReference>
<protein>
    <recommendedName>
        <fullName evidence="5">Solute-binding protein family 5 domain-containing protein</fullName>
    </recommendedName>
</protein>
<dbReference type="EMBL" id="AZAC01000002">
    <property type="protein sequence ID" value="KIX15679.1"/>
    <property type="molecule type" value="Genomic_DNA"/>
</dbReference>
<keyword evidence="3 4" id="KW-0732">Signal</keyword>
<dbReference type="Gene3D" id="3.40.190.10">
    <property type="entry name" value="Periplasmic binding protein-like II"/>
    <property type="match status" value="1"/>
</dbReference>
<dbReference type="Gene3D" id="3.90.76.10">
    <property type="entry name" value="Dipeptide-binding Protein, Domain 1"/>
    <property type="match status" value="1"/>
</dbReference>
<keyword evidence="7" id="KW-1185">Reference proteome</keyword>
<dbReference type="AlphaFoldDB" id="A0A0D2JC08"/>
<feature type="domain" description="Solute-binding protein family 5" evidence="5">
    <location>
        <begin position="73"/>
        <end position="428"/>
    </location>
</feature>
<dbReference type="STRING" id="1429043.X474_02120"/>
<dbReference type="InterPro" id="IPR000914">
    <property type="entry name" value="SBP_5_dom"/>
</dbReference>
<evidence type="ECO:0000259" key="5">
    <source>
        <dbReference type="Pfam" id="PF00496"/>
    </source>
</evidence>
<dbReference type="RefSeq" id="WP_044346424.1">
    <property type="nucleotide sequence ID" value="NZ_AZAC01000002.1"/>
</dbReference>
<dbReference type="InParanoid" id="A0A0D2JC08"/>
<feature type="signal peptide" evidence="4">
    <location>
        <begin position="1"/>
        <end position="24"/>
    </location>
</feature>
<evidence type="ECO:0000313" key="6">
    <source>
        <dbReference type="EMBL" id="KIX15679.1"/>
    </source>
</evidence>
<accession>A0A0D2JC08</accession>
<evidence type="ECO:0000256" key="1">
    <source>
        <dbReference type="ARBA" id="ARBA00005695"/>
    </source>
</evidence>
<comment type="similarity">
    <text evidence="1">Belongs to the bacterial solute-binding protein 5 family.</text>
</comment>
<keyword evidence="2" id="KW-0813">Transport</keyword>
<dbReference type="Pfam" id="PF00496">
    <property type="entry name" value="SBP_bac_5"/>
    <property type="match status" value="1"/>
</dbReference>
<dbReference type="OrthoDB" id="5469165at2"/>
<dbReference type="InterPro" id="IPR023765">
    <property type="entry name" value="SBP_5_CS"/>
</dbReference>
<gene>
    <name evidence="6" type="ORF">X474_02120</name>
</gene>
<sequence>MVRIFRLCICLLIAGLFLVGQGQAASAGPKGELVIGTEAETSSLDPMKAWVTYGLIVSRLLYDAPISFGPNGELTPSLAEKWEIIDDNTWRFHLRKDAKFHNGYPVLAEDVKFTVERIQDPANKCRFRTRYANFKEVKVIDDHTFDIITKSPDSLLPNRVAFFVRVVSKKWVQENGKNPFAKTAMGTGPFKFVSWSRKDRMVLEANPDYYLGAPKVKRVVIRPIPEMAARMAELRAGGIQIATHVAPFLIPQLEKDPNLNIQKVPASRTLFMVMNTRDVEELKNPLVRQALNYAIDKMGIISGIMSGLGNPVGLPAPPTVAGVDKSIAPYEYNPAKAMELLKKAGYADGFELNVYSPSGRYPMDKEVAQAIADQLSQVGIKAKLKVMETQKYFRTYIKHKMKGIALIGFGYAYADQDSMVNFLLSNATYSYFTYPGMDEMVAKMRSELNREKRYQTAHEIQRITHEKCPMLFLFNLVNVYGVSDKVAGFKARSDDFFDLNQVTVR</sequence>
<evidence type="ECO:0000256" key="3">
    <source>
        <dbReference type="ARBA" id="ARBA00022729"/>
    </source>
</evidence>
<dbReference type="InterPro" id="IPR039424">
    <property type="entry name" value="SBP_5"/>
</dbReference>
<reference evidence="6 7" key="1">
    <citation type="submission" date="2013-11" db="EMBL/GenBank/DDBJ databases">
        <title>Metagenomic analysis of a methanogenic consortium involved in long chain n-alkane degradation.</title>
        <authorList>
            <person name="Davidova I.A."/>
            <person name="Callaghan A.V."/>
            <person name="Wawrik B."/>
            <person name="Pruitt S."/>
            <person name="Marks C."/>
            <person name="Duncan K.E."/>
            <person name="Suflita J.M."/>
        </authorList>
    </citation>
    <scope>NUCLEOTIDE SEQUENCE [LARGE SCALE GENOMIC DNA]</scope>
    <source>
        <strain evidence="6 7">SPR</strain>
    </source>
</reference>
<evidence type="ECO:0000256" key="4">
    <source>
        <dbReference type="SAM" id="SignalP"/>
    </source>
</evidence>
<dbReference type="PROSITE" id="PS01040">
    <property type="entry name" value="SBP_BACTERIAL_5"/>
    <property type="match status" value="1"/>
</dbReference>
<dbReference type="InterPro" id="IPR030678">
    <property type="entry name" value="Peptide/Ni-bd"/>
</dbReference>
<evidence type="ECO:0000256" key="2">
    <source>
        <dbReference type="ARBA" id="ARBA00022448"/>
    </source>
</evidence>
<dbReference type="GO" id="GO:0015833">
    <property type="term" value="P:peptide transport"/>
    <property type="evidence" value="ECO:0007669"/>
    <property type="project" value="TreeGrafter"/>
</dbReference>